<dbReference type="PANTHER" id="PTHR33371">
    <property type="entry name" value="INTERMEMBRANE PHOSPHOLIPID TRANSPORT SYSTEM BINDING PROTEIN MLAD-RELATED"/>
    <property type="match status" value="1"/>
</dbReference>
<evidence type="ECO:0000259" key="3">
    <source>
        <dbReference type="PROSITE" id="PS50192"/>
    </source>
</evidence>
<dbReference type="Gene3D" id="1.10.287.950">
    <property type="entry name" value="Methyl-accepting chemotaxis protein"/>
    <property type="match status" value="1"/>
</dbReference>
<evidence type="ECO:0000313" key="4">
    <source>
        <dbReference type="EMBL" id="ASU34610.1"/>
    </source>
</evidence>
<organism evidence="4 5">
    <name type="scientific">Mucilaginibacter xinganensis</name>
    <dbReference type="NCBI Taxonomy" id="1234841"/>
    <lineage>
        <taxon>Bacteria</taxon>
        <taxon>Pseudomonadati</taxon>
        <taxon>Bacteroidota</taxon>
        <taxon>Sphingobacteriia</taxon>
        <taxon>Sphingobacteriales</taxon>
        <taxon>Sphingobacteriaceae</taxon>
        <taxon>Mucilaginibacter</taxon>
    </lineage>
</organism>
<feature type="coiled-coil region" evidence="1">
    <location>
        <begin position="238"/>
        <end position="265"/>
    </location>
</feature>
<keyword evidence="2" id="KW-0472">Membrane</keyword>
<dbReference type="InterPro" id="IPR000727">
    <property type="entry name" value="T_SNARE_dom"/>
</dbReference>
<evidence type="ECO:0000256" key="1">
    <source>
        <dbReference type="SAM" id="Coils"/>
    </source>
</evidence>
<dbReference type="OrthoDB" id="9769132at2"/>
<name>A0A223NXU2_9SPHI</name>
<gene>
    <name evidence="4" type="ORF">MuYL_2723</name>
</gene>
<proteinExistence type="predicted"/>
<feature type="domain" description="T-SNARE coiled-coil homology" evidence="3">
    <location>
        <begin position="163"/>
        <end position="225"/>
    </location>
</feature>
<dbReference type="EMBL" id="CP022743">
    <property type="protein sequence ID" value="ASU34610.1"/>
    <property type="molecule type" value="Genomic_DNA"/>
</dbReference>
<keyword evidence="5" id="KW-1185">Reference proteome</keyword>
<evidence type="ECO:0000256" key="2">
    <source>
        <dbReference type="SAM" id="Phobius"/>
    </source>
</evidence>
<evidence type="ECO:0000313" key="5">
    <source>
        <dbReference type="Proteomes" id="UP000215002"/>
    </source>
</evidence>
<dbReference type="PROSITE" id="PS50192">
    <property type="entry name" value="T_SNARE"/>
    <property type="match status" value="1"/>
</dbReference>
<reference evidence="4 5" key="1">
    <citation type="submission" date="2017-08" db="EMBL/GenBank/DDBJ databases">
        <title>Complete genome sequence of Mucilaginibacter sp. strain BJC16-A31.</title>
        <authorList>
            <consortium name="Henan University of Science and Technology"/>
            <person name="You X."/>
        </authorList>
    </citation>
    <scope>NUCLEOTIDE SEQUENCE [LARGE SCALE GENOMIC DNA]</scope>
    <source>
        <strain evidence="4 5">BJC16-A31</strain>
    </source>
</reference>
<protein>
    <submittedName>
        <fullName evidence="4">ABC transporter permease</fullName>
    </submittedName>
</protein>
<accession>A0A223NXU2</accession>
<dbReference type="Pfam" id="PF02470">
    <property type="entry name" value="MlaD"/>
    <property type="match status" value="1"/>
</dbReference>
<dbReference type="Proteomes" id="UP000215002">
    <property type="component" value="Chromosome"/>
</dbReference>
<keyword evidence="1" id="KW-0175">Coiled coil</keyword>
<sequence>MKISNETKIGALTAIAITVLILGYSFLKGNDVFSGSNKFYAIYKSVDGLSVSKPVLVNGFPIGNVAKMKLLPNGHTIVEFKVDKQYNVPSNTLAKLVSTDLLGGKAIVFEYGNSNTYADDNDTLRADIQGSLAESLQPIQTKAENLITKLDSSLAAINKILNPNFQKNVDRSFTSIANSLQTLEGTTKKIDALVGGQTAHINGIMSNAEIVSANLKTSTANINGITSNFEKVSNDIANANIRQTLDNANKAMTDLQETISKINTSKGTLGLLLNDDKMYNNLKDASANLNSLFIDLKAHPKRYVSFSVFGGKKD</sequence>
<dbReference type="KEGG" id="muc:MuYL_2723"/>
<keyword evidence="2" id="KW-0812">Transmembrane</keyword>
<feature type="transmembrane region" description="Helical" evidence="2">
    <location>
        <begin position="9"/>
        <end position="27"/>
    </location>
</feature>
<dbReference type="AlphaFoldDB" id="A0A223NXU2"/>
<dbReference type="PANTHER" id="PTHR33371:SF4">
    <property type="entry name" value="INTERMEMBRANE PHOSPHOLIPID TRANSPORT SYSTEM BINDING PROTEIN MLAD"/>
    <property type="match status" value="1"/>
</dbReference>
<dbReference type="RefSeq" id="WP_094570944.1">
    <property type="nucleotide sequence ID" value="NZ_CP022743.1"/>
</dbReference>
<keyword evidence="2" id="KW-1133">Transmembrane helix</keyword>
<dbReference type="InterPro" id="IPR052336">
    <property type="entry name" value="MlaD_Phospholipid_Transporter"/>
</dbReference>
<dbReference type="InterPro" id="IPR003399">
    <property type="entry name" value="Mce/MlaD"/>
</dbReference>